<dbReference type="Gene3D" id="3.50.50.60">
    <property type="entry name" value="FAD/NAD(P)-binding domain"/>
    <property type="match status" value="1"/>
</dbReference>
<dbReference type="SUPFAM" id="SSF51905">
    <property type="entry name" value="FAD/NAD(P)-binding domain"/>
    <property type="match status" value="1"/>
</dbReference>
<dbReference type="Proteomes" id="UP000646426">
    <property type="component" value="Unassembled WGS sequence"/>
</dbReference>
<organism evidence="2 3">
    <name type="scientific">Cognatilysobacter bugurensis</name>
    <dbReference type="NCBI Taxonomy" id="543356"/>
    <lineage>
        <taxon>Bacteria</taxon>
        <taxon>Pseudomonadati</taxon>
        <taxon>Pseudomonadota</taxon>
        <taxon>Gammaproteobacteria</taxon>
        <taxon>Lysobacterales</taxon>
        <taxon>Lysobacteraceae</taxon>
        <taxon>Cognatilysobacter</taxon>
    </lineage>
</organism>
<dbReference type="RefSeq" id="WP_189456720.1">
    <property type="nucleotide sequence ID" value="NZ_BMYD01000004.1"/>
</dbReference>
<reference evidence="2" key="2">
    <citation type="submission" date="2020-09" db="EMBL/GenBank/DDBJ databases">
        <authorList>
            <person name="Sun Q."/>
            <person name="Kim S."/>
        </authorList>
    </citation>
    <scope>NUCLEOTIDE SEQUENCE</scope>
    <source>
        <strain evidence="2">KCTC 23077</strain>
    </source>
</reference>
<protein>
    <submittedName>
        <fullName evidence="2">Oxidoreductase</fullName>
    </submittedName>
</protein>
<dbReference type="PANTHER" id="PTHR42923:SF47">
    <property type="entry name" value="BLR3003 PROTEIN"/>
    <property type="match status" value="1"/>
</dbReference>
<gene>
    <name evidence="2" type="ORF">GCM10007067_23030</name>
</gene>
<dbReference type="InterPro" id="IPR050464">
    <property type="entry name" value="Zeta_carotene_desat/Oxidored"/>
</dbReference>
<dbReference type="PANTHER" id="PTHR42923">
    <property type="entry name" value="PROTOPORPHYRINOGEN OXIDASE"/>
    <property type="match status" value="1"/>
</dbReference>
<dbReference type="InterPro" id="IPR002937">
    <property type="entry name" value="Amino_oxidase"/>
</dbReference>
<dbReference type="InterPro" id="IPR036188">
    <property type="entry name" value="FAD/NAD-bd_sf"/>
</dbReference>
<proteinExistence type="predicted"/>
<keyword evidence="3" id="KW-1185">Reference proteome</keyword>
<name>A0A918T3I2_9GAMM</name>
<evidence type="ECO:0000313" key="3">
    <source>
        <dbReference type="Proteomes" id="UP000646426"/>
    </source>
</evidence>
<dbReference type="AlphaFoldDB" id="A0A918T3I2"/>
<dbReference type="EMBL" id="BMYD01000004">
    <property type="protein sequence ID" value="GHA84473.1"/>
    <property type="molecule type" value="Genomic_DNA"/>
</dbReference>
<accession>A0A918T3I2</accession>
<sequence length="473" mass="52155">MAETDVIVIGAGVAGLACALALADRGLRVTVLEADAVPGGRACSVTDATTGDRVDIGPHILLSEYRHFRALLERLGTAQHVAWQGRRFLLLADDPPLEIRIAPLPAPLHLVPSLLRAKQAGTRDLLSNLRPLWHTLRLTADDVQRLDAIDAQSWLREQGVTAHFIDWFWRTASMTLMNVPLEHCSTGALLRLYRYLMGVHGYEVGLPTIGLGDLFAPAAIPELQRLGSEVRLSTRVEEVLLDADAARGVRLAGGATLHARHVIAAVPPQALLPVLPECWRTHERFSALASVEPSPYISSYLWFDRPVTDERFWSQPWSTDTLHYDFYDLSNIRERLQTPGSLIACNLIWSKRVADWSDERIIAAARRELERFAPRAADATLVHARVHRIAMAIPAPLPGSERLRGSPATPVSGLHLSGDWLDTGLPSSMESAARAAALTAERVLAIESRPASLVQPLPELRGFARWLGHRRLE</sequence>
<evidence type="ECO:0000313" key="2">
    <source>
        <dbReference type="EMBL" id="GHA84473.1"/>
    </source>
</evidence>
<reference evidence="2" key="1">
    <citation type="journal article" date="2014" name="Int. J. Syst. Evol. Microbiol.">
        <title>Complete genome sequence of Corynebacterium casei LMG S-19264T (=DSM 44701T), isolated from a smear-ripened cheese.</title>
        <authorList>
            <consortium name="US DOE Joint Genome Institute (JGI-PGF)"/>
            <person name="Walter F."/>
            <person name="Albersmeier A."/>
            <person name="Kalinowski J."/>
            <person name="Ruckert C."/>
        </authorList>
    </citation>
    <scope>NUCLEOTIDE SEQUENCE</scope>
    <source>
        <strain evidence="2">KCTC 23077</strain>
    </source>
</reference>
<feature type="domain" description="Amine oxidase" evidence="1">
    <location>
        <begin position="13"/>
        <end position="444"/>
    </location>
</feature>
<dbReference type="Pfam" id="PF01593">
    <property type="entry name" value="Amino_oxidase"/>
    <property type="match status" value="1"/>
</dbReference>
<dbReference type="GO" id="GO:0016491">
    <property type="term" value="F:oxidoreductase activity"/>
    <property type="evidence" value="ECO:0007669"/>
    <property type="project" value="InterPro"/>
</dbReference>
<comment type="caution">
    <text evidence="2">The sequence shown here is derived from an EMBL/GenBank/DDBJ whole genome shotgun (WGS) entry which is preliminary data.</text>
</comment>
<evidence type="ECO:0000259" key="1">
    <source>
        <dbReference type="Pfam" id="PF01593"/>
    </source>
</evidence>